<dbReference type="RefSeq" id="WP_344509303.1">
    <property type="nucleotide sequence ID" value="NZ_BAAAQD010000021.1"/>
</dbReference>
<name>A0ABN2C393_9ACTN</name>
<dbReference type="Proteomes" id="UP001501470">
    <property type="component" value="Unassembled WGS sequence"/>
</dbReference>
<sequence>MSIPRREALLQIAAAVAEGMPCPTRIVLTHHDVATIHTATIAAGLEWLEWFGMGEVELTALGTGYIEIHNHRVLWWHGRRATVCSDERPAKPSRSIAADRVRADVAEVSRVAA</sequence>
<evidence type="ECO:0000313" key="2">
    <source>
        <dbReference type="Proteomes" id="UP001501470"/>
    </source>
</evidence>
<gene>
    <name evidence="1" type="ORF">GCM10009827_084050</name>
</gene>
<reference evidence="1 2" key="1">
    <citation type="journal article" date="2019" name="Int. J. Syst. Evol. Microbiol.">
        <title>The Global Catalogue of Microorganisms (GCM) 10K type strain sequencing project: providing services to taxonomists for standard genome sequencing and annotation.</title>
        <authorList>
            <consortium name="The Broad Institute Genomics Platform"/>
            <consortium name="The Broad Institute Genome Sequencing Center for Infectious Disease"/>
            <person name="Wu L."/>
            <person name="Ma J."/>
        </authorList>
    </citation>
    <scope>NUCLEOTIDE SEQUENCE [LARGE SCALE GENOMIC DNA]</scope>
    <source>
        <strain evidence="1 2">JCM 15933</strain>
    </source>
</reference>
<organism evidence="1 2">
    <name type="scientific">Dactylosporangium maewongense</name>
    <dbReference type="NCBI Taxonomy" id="634393"/>
    <lineage>
        <taxon>Bacteria</taxon>
        <taxon>Bacillati</taxon>
        <taxon>Actinomycetota</taxon>
        <taxon>Actinomycetes</taxon>
        <taxon>Micromonosporales</taxon>
        <taxon>Micromonosporaceae</taxon>
        <taxon>Dactylosporangium</taxon>
    </lineage>
</organism>
<proteinExistence type="predicted"/>
<evidence type="ECO:0000313" key="1">
    <source>
        <dbReference type="EMBL" id="GAA1550565.1"/>
    </source>
</evidence>
<dbReference type="EMBL" id="BAAAQD010000021">
    <property type="protein sequence ID" value="GAA1550565.1"/>
    <property type="molecule type" value="Genomic_DNA"/>
</dbReference>
<comment type="caution">
    <text evidence="1">The sequence shown here is derived from an EMBL/GenBank/DDBJ whole genome shotgun (WGS) entry which is preliminary data.</text>
</comment>
<accession>A0ABN2C393</accession>
<protein>
    <submittedName>
        <fullName evidence="1">Uncharacterized protein</fullName>
    </submittedName>
</protein>
<keyword evidence="2" id="KW-1185">Reference proteome</keyword>